<feature type="domain" description="ABC transmembrane type-1" evidence="8">
    <location>
        <begin position="64"/>
        <end position="244"/>
    </location>
</feature>
<evidence type="ECO:0000256" key="5">
    <source>
        <dbReference type="ARBA" id="ARBA00022989"/>
    </source>
</evidence>
<protein>
    <submittedName>
        <fullName evidence="9">ABC-type nitrate/sulfonate/bicarbonate transport system permease component</fullName>
    </submittedName>
</protein>
<evidence type="ECO:0000313" key="10">
    <source>
        <dbReference type="Proteomes" id="UP000585507"/>
    </source>
</evidence>
<evidence type="ECO:0000256" key="6">
    <source>
        <dbReference type="ARBA" id="ARBA00023136"/>
    </source>
</evidence>
<evidence type="ECO:0000256" key="1">
    <source>
        <dbReference type="ARBA" id="ARBA00004651"/>
    </source>
</evidence>
<keyword evidence="3" id="KW-1003">Cell membrane</keyword>
<dbReference type="Proteomes" id="UP000585507">
    <property type="component" value="Unassembled WGS sequence"/>
</dbReference>
<evidence type="ECO:0000256" key="2">
    <source>
        <dbReference type="ARBA" id="ARBA00022448"/>
    </source>
</evidence>
<dbReference type="AlphaFoldDB" id="A0A7W8XA84"/>
<dbReference type="GO" id="GO:0055085">
    <property type="term" value="P:transmembrane transport"/>
    <property type="evidence" value="ECO:0007669"/>
    <property type="project" value="InterPro"/>
</dbReference>
<evidence type="ECO:0000256" key="7">
    <source>
        <dbReference type="RuleBase" id="RU363032"/>
    </source>
</evidence>
<dbReference type="InterPro" id="IPR035906">
    <property type="entry name" value="MetI-like_sf"/>
</dbReference>
<feature type="transmembrane region" description="Helical" evidence="7">
    <location>
        <begin position="12"/>
        <end position="34"/>
    </location>
</feature>
<keyword evidence="4 7" id="KW-0812">Transmembrane</keyword>
<dbReference type="PROSITE" id="PS50928">
    <property type="entry name" value="ABC_TM1"/>
    <property type="match status" value="1"/>
</dbReference>
<accession>A0A7W8XA84</accession>
<feature type="transmembrane region" description="Helical" evidence="7">
    <location>
        <begin position="71"/>
        <end position="90"/>
    </location>
</feature>
<dbReference type="Pfam" id="PF00528">
    <property type="entry name" value="BPD_transp_1"/>
    <property type="match status" value="1"/>
</dbReference>
<dbReference type="SUPFAM" id="SSF161098">
    <property type="entry name" value="MetI-like"/>
    <property type="match status" value="1"/>
</dbReference>
<gene>
    <name evidence="9" type="ORF">GGD55_003110</name>
</gene>
<name>A0A7W8XA84_9HYPH</name>
<proteinExistence type="inferred from homology"/>
<feature type="transmembrane region" description="Helical" evidence="7">
    <location>
        <begin position="128"/>
        <end position="149"/>
    </location>
</feature>
<evidence type="ECO:0000256" key="4">
    <source>
        <dbReference type="ARBA" id="ARBA00022692"/>
    </source>
</evidence>
<reference evidence="9 10" key="1">
    <citation type="submission" date="2020-08" db="EMBL/GenBank/DDBJ databases">
        <title>Genomic Encyclopedia of Type Strains, Phase IV (KMG-V): Genome sequencing to study the core and pangenomes of soil and plant-associated prokaryotes.</title>
        <authorList>
            <person name="Whitman W."/>
        </authorList>
    </citation>
    <scope>NUCLEOTIDE SEQUENCE [LARGE SCALE GENOMIC DNA]</scope>
    <source>
        <strain evidence="9 10">SEMIA 4084</strain>
    </source>
</reference>
<keyword evidence="10" id="KW-1185">Reference proteome</keyword>
<dbReference type="GO" id="GO:0005886">
    <property type="term" value="C:plasma membrane"/>
    <property type="evidence" value="ECO:0007669"/>
    <property type="project" value="UniProtKB-SubCell"/>
</dbReference>
<feature type="transmembrane region" description="Helical" evidence="7">
    <location>
        <begin position="227"/>
        <end position="248"/>
    </location>
</feature>
<dbReference type="InterPro" id="IPR000515">
    <property type="entry name" value="MetI-like"/>
</dbReference>
<evidence type="ECO:0000256" key="3">
    <source>
        <dbReference type="ARBA" id="ARBA00022475"/>
    </source>
</evidence>
<comment type="caution">
    <text evidence="9">The sequence shown here is derived from an EMBL/GenBank/DDBJ whole genome shotgun (WGS) entry which is preliminary data.</text>
</comment>
<keyword evidence="5 7" id="KW-1133">Transmembrane helix</keyword>
<evidence type="ECO:0000313" key="9">
    <source>
        <dbReference type="EMBL" id="MBB5536403.1"/>
    </source>
</evidence>
<comment type="subcellular location">
    <subcellularLocation>
        <location evidence="1 7">Cell membrane</location>
        <topology evidence="1 7">Multi-pass membrane protein</topology>
    </subcellularLocation>
</comment>
<dbReference type="PANTHER" id="PTHR30151">
    <property type="entry name" value="ALKANE SULFONATE ABC TRANSPORTER-RELATED, MEMBRANE SUBUNIT"/>
    <property type="match status" value="1"/>
</dbReference>
<dbReference type="CDD" id="cd06261">
    <property type="entry name" value="TM_PBP2"/>
    <property type="match status" value="1"/>
</dbReference>
<keyword evidence="6 7" id="KW-0472">Membrane</keyword>
<evidence type="ECO:0000259" key="8">
    <source>
        <dbReference type="PROSITE" id="PS50928"/>
    </source>
</evidence>
<organism evidence="9 10">
    <name type="scientific">Rhizobium giardinii</name>
    <dbReference type="NCBI Taxonomy" id="56731"/>
    <lineage>
        <taxon>Bacteria</taxon>
        <taxon>Pseudomonadati</taxon>
        <taxon>Pseudomonadota</taxon>
        <taxon>Alphaproteobacteria</taxon>
        <taxon>Hyphomicrobiales</taxon>
        <taxon>Rhizobiaceae</taxon>
        <taxon>Rhizobium/Agrobacterium group</taxon>
        <taxon>Rhizobium</taxon>
    </lineage>
</organism>
<feature type="transmembrane region" description="Helical" evidence="7">
    <location>
        <begin position="102"/>
        <end position="122"/>
    </location>
</feature>
<sequence length="259" mass="28055">MHSSSSIMHSVPAWVVQASTIVLLFVVWAVIAYFTKEPAILPTPAATFRAMANLIARGTLTAAVQESLRTLVIGCAICIVCVVPFALLIAQSRQIASVLQPMVRFISCVPAIALIPLFIVWFGFSTNAVYATLFYTSTIPLLFSVITGVQKIPRVYADGLRPLGAGQLRIVRDVYLPGAMPGIEVGIRLALSYGWRAVIAGELIIGSSGLGRVLAQARASNQVDQIIAVMIVIAVLFLIIDRLILFPWNQLVSSRWSSF</sequence>
<dbReference type="RefSeq" id="WP_018327577.1">
    <property type="nucleotide sequence ID" value="NZ_JACHBK010000006.1"/>
</dbReference>
<dbReference type="PANTHER" id="PTHR30151:SF0">
    <property type="entry name" value="ABC TRANSPORTER PERMEASE PROTEIN MJ0413-RELATED"/>
    <property type="match status" value="1"/>
</dbReference>
<dbReference type="EMBL" id="JACHBK010000006">
    <property type="protein sequence ID" value="MBB5536403.1"/>
    <property type="molecule type" value="Genomic_DNA"/>
</dbReference>
<comment type="similarity">
    <text evidence="7">Belongs to the binding-protein-dependent transport system permease family.</text>
</comment>
<keyword evidence="2 7" id="KW-0813">Transport</keyword>
<dbReference type="Gene3D" id="1.10.3720.10">
    <property type="entry name" value="MetI-like"/>
    <property type="match status" value="1"/>
</dbReference>